<name>A0A5P1RAL8_9GAMM</name>
<evidence type="ECO:0000313" key="1">
    <source>
        <dbReference type="EMBL" id="QEQ96332.1"/>
    </source>
</evidence>
<evidence type="ECO:0000313" key="2">
    <source>
        <dbReference type="Proteomes" id="UP000324760"/>
    </source>
</evidence>
<keyword evidence="2" id="KW-1185">Reference proteome</keyword>
<dbReference type="KEGG" id="ncu:F0U83_06205"/>
<dbReference type="Proteomes" id="UP000324760">
    <property type="component" value="Chromosome"/>
</dbReference>
<dbReference type="EMBL" id="CP043869">
    <property type="protein sequence ID" value="QEQ96332.1"/>
    <property type="molecule type" value="Genomic_DNA"/>
</dbReference>
<organism evidence="1 2">
    <name type="scientific">Neptunomonas concharum</name>
    <dbReference type="NCBI Taxonomy" id="1031538"/>
    <lineage>
        <taxon>Bacteria</taxon>
        <taxon>Pseudomonadati</taxon>
        <taxon>Pseudomonadota</taxon>
        <taxon>Gammaproteobacteria</taxon>
        <taxon>Oceanospirillales</taxon>
        <taxon>Oceanospirillaceae</taxon>
        <taxon>Neptunomonas</taxon>
    </lineage>
</organism>
<protein>
    <submittedName>
        <fullName evidence="1">Uncharacterized protein</fullName>
    </submittedName>
</protein>
<sequence>MRYQPNLFILWAKRLRTIMMHIPVLNQLETRTEWVSFFRRERSYAYTLSPLCLVDFQTTFLHLTLLDEVMLDGRQAIKYSLGSKTSMEPAWQLIKACDWQLSAVTKGLSDLDFKSNVRDNSFLGVHSDLSVRKYFAKDKTLIAPTLVRPLAPIVAKPYTWDLHHICCLLSHQQLSDPCFIPAPLKEAPIKSILLRLLDTPAGWSIQEIDNTLLLRYQDKAILSFTPTYTVPAPRLKEDTSTLWSLNRF</sequence>
<dbReference type="AlphaFoldDB" id="A0A5P1RAL8"/>
<dbReference type="RefSeq" id="WP_150036799.1">
    <property type="nucleotide sequence ID" value="NZ_CP043869.1"/>
</dbReference>
<proteinExistence type="predicted"/>
<gene>
    <name evidence="1" type="ORF">F0U83_06205</name>
</gene>
<accession>A0A5P1RAL8</accession>
<reference evidence="1 2" key="1">
    <citation type="journal article" date="2019" name="Biochem. Eng. J.">
        <title>Metabolic engineering of the marine bacteria Neptunomonas concharum for the production of acetoin and meso-2,3-butanediol from acetate.</title>
        <authorList>
            <person name="Li W."/>
            <person name="Pu N."/>
            <person name="Liu C.-X."/>
            <person name="Yuan Q.-P."/>
            <person name="Li Z.-J."/>
        </authorList>
    </citation>
    <scope>NUCLEOTIDE SEQUENCE [LARGE SCALE GENOMIC DNA]</scope>
    <source>
        <strain evidence="1 2">JCM17730</strain>
    </source>
</reference>